<dbReference type="GeneID" id="66064968"/>
<name>A0A8E5HRR2_USTVR</name>
<evidence type="ECO:0000313" key="4">
    <source>
        <dbReference type="EMBL" id="QUC19949.1"/>
    </source>
</evidence>
<sequence length="105" mass="11547">MKITAVAAAFAPALVLASPRAAGLASPPDTEDALSPRDAHAPEHKLMSRDPNIRNSCKPLMLSDTDHMTISALCLNGQNQYQHSRVILNHCLRNNEGQLEKFRKF</sequence>
<evidence type="ECO:0000256" key="1">
    <source>
        <dbReference type="SAM" id="MobiDB-lite"/>
    </source>
</evidence>
<keyword evidence="5" id="KW-1185">Reference proteome</keyword>
<dbReference type="KEGG" id="uvi:66064968"/>
<reference evidence="4" key="1">
    <citation type="submission" date="2020-03" db="EMBL/GenBank/DDBJ databases">
        <title>A mixture of massive structural variations and highly conserved coding sequences in Ustilaginoidea virens genome.</title>
        <authorList>
            <person name="Zhang K."/>
            <person name="Zhao Z."/>
            <person name="Zhang Z."/>
            <person name="Li Y."/>
            <person name="Hsiang T."/>
            <person name="Sun W."/>
        </authorList>
    </citation>
    <scope>NUCLEOTIDE SEQUENCE</scope>
    <source>
        <strain evidence="4">UV-8b</strain>
    </source>
</reference>
<evidence type="ECO:0000259" key="3">
    <source>
        <dbReference type="Pfam" id="PF08881"/>
    </source>
</evidence>
<dbReference type="RefSeq" id="XP_042997622.1">
    <property type="nucleotide sequence ID" value="XM_043141688.1"/>
</dbReference>
<dbReference type="Gene3D" id="2.30.60.10">
    <property type="entry name" value="Cyanovirin-N"/>
    <property type="match status" value="1"/>
</dbReference>
<dbReference type="InterPro" id="IPR036673">
    <property type="entry name" value="Cyanovirin-N_sf"/>
</dbReference>
<dbReference type="Pfam" id="PF08881">
    <property type="entry name" value="CVNH"/>
    <property type="match status" value="1"/>
</dbReference>
<accession>A0A8E5HRR2</accession>
<feature type="chain" id="PRO_5034953062" description="Cyanovirin-N domain-containing protein" evidence="2">
    <location>
        <begin position="18"/>
        <end position="105"/>
    </location>
</feature>
<evidence type="ECO:0000313" key="5">
    <source>
        <dbReference type="Proteomes" id="UP000027002"/>
    </source>
</evidence>
<keyword evidence="2" id="KW-0732">Signal</keyword>
<dbReference type="Proteomes" id="UP000027002">
    <property type="component" value="Chromosome 3"/>
</dbReference>
<organism evidence="4 5">
    <name type="scientific">Ustilaginoidea virens</name>
    <name type="common">Rice false smut fungus</name>
    <name type="synonym">Villosiclava virens</name>
    <dbReference type="NCBI Taxonomy" id="1159556"/>
    <lineage>
        <taxon>Eukaryota</taxon>
        <taxon>Fungi</taxon>
        <taxon>Dikarya</taxon>
        <taxon>Ascomycota</taxon>
        <taxon>Pezizomycotina</taxon>
        <taxon>Sordariomycetes</taxon>
        <taxon>Hypocreomycetidae</taxon>
        <taxon>Hypocreales</taxon>
        <taxon>Clavicipitaceae</taxon>
        <taxon>Ustilaginoidea</taxon>
    </lineage>
</organism>
<dbReference type="SUPFAM" id="SSF51322">
    <property type="entry name" value="Cyanovirin-N"/>
    <property type="match status" value="1"/>
</dbReference>
<protein>
    <recommendedName>
        <fullName evidence="3">Cyanovirin-N domain-containing protein</fullName>
    </recommendedName>
</protein>
<feature type="signal peptide" evidence="2">
    <location>
        <begin position="1"/>
        <end position="17"/>
    </location>
</feature>
<dbReference type="EMBL" id="CP072755">
    <property type="protein sequence ID" value="QUC19949.1"/>
    <property type="molecule type" value="Genomic_DNA"/>
</dbReference>
<feature type="compositionally biased region" description="Basic and acidic residues" evidence="1">
    <location>
        <begin position="34"/>
        <end position="52"/>
    </location>
</feature>
<feature type="domain" description="Cyanovirin-N" evidence="3">
    <location>
        <begin position="55"/>
        <end position="100"/>
    </location>
</feature>
<proteinExistence type="predicted"/>
<evidence type="ECO:0000256" key="2">
    <source>
        <dbReference type="SAM" id="SignalP"/>
    </source>
</evidence>
<dbReference type="AlphaFoldDB" id="A0A8E5HRR2"/>
<gene>
    <name evidence="4" type="ORF">UV8b_04190</name>
</gene>
<feature type="region of interest" description="Disordered" evidence="1">
    <location>
        <begin position="20"/>
        <end position="52"/>
    </location>
</feature>
<dbReference type="InterPro" id="IPR011058">
    <property type="entry name" value="Cyanovirin-N"/>
</dbReference>